<name>A0A0G1GMZ5_9BACT</name>
<dbReference type="InterPro" id="IPR014001">
    <property type="entry name" value="Helicase_ATP-bd"/>
</dbReference>
<keyword evidence="3" id="KW-0378">Hydrolase</keyword>
<dbReference type="SMART" id="SM00487">
    <property type="entry name" value="DEXDc"/>
    <property type="match status" value="1"/>
</dbReference>
<gene>
    <name evidence="10" type="ORF">UW23_C0002G0003</name>
</gene>
<dbReference type="Pfam" id="PF00271">
    <property type="entry name" value="Helicase_C"/>
    <property type="match status" value="1"/>
</dbReference>
<organism evidence="10 11">
    <name type="scientific">Candidatus Collierbacteria bacterium GW2011_GWA1_44_12</name>
    <dbReference type="NCBI Taxonomy" id="1618376"/>
    <lineage>
        <taxon>Bacteria</taxon>
        <taxon>Candidatus Collieribacteriota</taxon>
    </lineage>
</organism>
<dbReference type="PANTHER" id="PTHR47964:SF1">
    <property type="entry name" value="ATP-DEPENDENT DNA HELICASE HOMOLOG RECG, CHLOROPLASTIC"/>
    <property type="match status" value="1"/>
</dbReference>
<dbReference type="GO" id="GO:0016787">
    <property type="term" value="F:hydrolase activity"/>
    <property type="evidence" value="ECO:0007669"/>
    <property type="project" value="UniProtKB-KW"/>
</dbReference>
<dbReference type="PATRIC" id="fig|1618376.3.peg.62"/>
<evidence type="ECO:0000256" key="5">
    <source>
        <dbReference type="ARBA" id="ARBA00022840"/>
    </source>
</evidence>
<dbReference type="Pfam" id="PF17191">
    <property type="entry name" value="RecG_wedge"/>
    <property type="match status" value="1"/>
</dbReference>
<protein>
    <submittedName>
        <fullName evidence="10">ATP-dependent DNA helicase RecG</fullName>
    </submittedName>
</protein>
<dbReference type="GO" id="GO:0003678">
    <property type="term" value="F:DNA helicase activity"/>
    <property type="evidence" value="ECO:0007669"/>
    <property type="project" value="TreeGrafter"/>
</dbReference>
<evidence type="ECO:0000256" key="3">
    <source>
        <dbReference type="ARBA" id="ARBA00022801"/>
    </source>
</evidence>
<dbReference type="AlphaFoldDB" id="A0A0G1GMZ5"/>
<dbReference type="InterPro" id="IPR027417">
    <property type="entry name" value="P-loop_NTPase"/>
</dbReference>
<dbReference type="GO" id="GO:0006281">
    <property type="term" value="P:DNA repair"/>
    <property type="evidence" value="ECO:0007669"/>
    <property type="project" value="UniProtKB-KW"/>
</dbReference>
<keyword evidence="4 10" id="KW-0347">Helicase</keyword>
<dbReference type="InterPro" id="IPR033454">
    <property type="entry name" value="RecG_wedge"/>
</dbReference>
<keyword evidence="2" id="KW-0227">DNA damage</keyword>
<feature type="domain" description="Helicase ATP-binding" evidence="8">
    <location>
        <begin position="272"/>
        <end position="426"/>
    </location>
</feature>
<dbReference type="Pfam" id="PF00270">
    <property type="entry name" value="DEAD"/>
    <property type="match status" value="1"/>
</dbReference>
<keyword evidence="7" id="KW-0234">DNA repair</keyword>
<dbReference type="SMART" id="SM00490">
    <property type="entry name" value="HELICc"/>
    <property type="match status" value="1"/>
</dbReference>
<proteinExistence type="predicted"/>
<dbReference type="Gene3D" id="3.40.50.300">
    <property type="entry name" value="P-loop containing nucleotide triphosphate hydrolases"/>
    <property type="match status" value="2"/>
</dbReference>
<dbReference type="EMBL" id="LCHN01000002">
    <property type="protein sequence ID" value="KKT36336.1"/>
    <property type="molecule type" value="Genomic_DNA"/>
</dbReference>
<dbReference type="GO" id="GO:0005524">
    <property type="term" value="F:ATP binding"/>
    <property type="evidence" value="ECO:0007669"/>
    <property type="project" value="UniProtKB-KW"/>
</dbReference>
<dbReference type="GO" id="GO:0003677">
    <property type="term" value="F:DNA binding"/>
    <property type="evidence" value="ECO:0007669"/>
    <property type="project" value="UniProtKB-KW"/>
</dbReference>
<keyword evidence="5" id="KW-0067">ATP-binding</keyword>
<evidence type="ECO:0000256" key="2">
    <source>
        <dbReference type="ARBA" id="ARBA00022763"/>
    </source>
</evidence>
<dbReference type="InterPro" id="IPR011545">
    <property type="entry name" value="DEAD/DEAH_box_helicase_dom"/>
</dbReference>
<dbReference type="CDD" id="cd04488">
    <property type="entry name" value="RecG_wedge_OBF"/>
    <property type="match status" value="1"/>
</dbReference>
<feature type="domain" description="Helicase C-terminal" evidence="9">
    <location>
        <begin position="449"/>
        <end position="603"/>
    </location>
</feature>
<keyword evidence="6" id="KW-0238">DNA-binding</keyword>
<dbReference type="InterPro" id="IPR001650">
    <property type="entry name" value="Helicase_C-like"/>
</dbReference>
<keyword evidence="1" id="KW-0547">Nucleotide-binding</keyword>
<evidence type="ECO:0000259" key="8">
    <source>
        <dbReference type="PROSITE" id="PS51192"/>
    </source>
</evidence>
<dbReference type="SUPFAM" id="SSF52540">
    <property type="entry name" value="P-loop containing nucleoside triphosphate hydrolases"/>
    <property type="match status" value="1"/>
</dbReference>
<dbReference type="PROSITE" id="PS51194">
    <property type="entry name" value="HELICASE_CTER"/>
    <property type="match status" value="1"/>
</dbReference>
<dbReference type="InterPro" id="IPR012340">
    <property type="entry name" value="NA-bd_OB-fold"/>
</dbReference>
<dbReference type="Proteomes" id="UP000034069">
    <property type="component" value="Unassembled WGS sequence"/>
</dbReference>
<sequence length="659" mass="73794">MASKLSAASPIGNVKGIGPNFEEKLGRLNIFTVSDLIQHFPTRYLDFTKPVPIRDLRDKIASVFIATLSEPRTFYTATGKLMTQVTAQDDSGKIKLTWFNNPYIKRLIREGDSYTIAGKPSFWAGKLTLISPTIEAGDSLSLNTSGLVPVYHQTEGVTSKWLRSKIYFTLDSLDFPDPVDPAVLQENGLSNLTTAYHQIHFPHSSAERWVSDKRLSFNEHLRINITNILERSKLGDSLSIKLDPTLYRHSLTKFPFSLTSGQSKAVEEIFSDLSTKEPTHRLVQGETGSGKTVTIILSSDQVINNNFSVAVMAPTEILAQQHFSTFSKFSSFPQNIQLITASTKEKPIVHKPMIYIGTHALLTQIPEKLNHPLALVAIDEQHKFGVRQREELQERAPIPHLLNLSATPIPRTVALGLLGDIESSNIETKPTNRLPTKTHIVDPDRYTKSTDWMSKKLTEGNNIFVVCPNITQKDSGIASVESITLKYQKKYPKNKVYSLHGRLKKDQQQVVLNEFKSTPSSILVATSLIEVGIDIPQANIMVVHSAERFGLAQLHQLRGRVGRGGDQGYFFLVPTQSDEIETERLKLLQKYDSGLTLAQKDLRLRGAGEVFGLKQHGSLPTRLKYFWSKKLFTTAKRYSKALVKNNPEEARNLLIKLSP</sequence>
<evidence type="ECO:0000256" key="1">
    <source>
        <dbReference type="ARBA" id="ARBA00022741"/>
    </source>
</evidence>
<dbReference type="InterPro" id="IPR047112">
    <property type="entry name" value="RecG/Mfd"/>
</dbReference>
<dbReference type="SUPFAM" id="SSF50249">
    <property type="entry name" value="Nucleic acid-binding proteins"/>
    <property type="match status" value="1"/>
</dbReference>
<dbReference type="Gene3D" id="2.40.50.140">
    <property type="entry name" value="Nucleic acid-binding proteins"/>
    <property type="match status" value="1"/>
</dbReference>
<evidence type="ECO:0000259" key="9">
    <source>
        <dbReference type="PROSITE" id="PS51194"/>
    </source>
</evidence>
<evidence type="ECO:0000313" key="11">
    <source>
        <dbReference type="Proteomes" id="UP000034069"/>
    </source>
</evidence>
<evidence type="ECO:0000256" key="4">
    <source>
        <dbReference type="ARBA" id="ARBA00022806"/>
    </source>
</evidence>
<comment type="caution">
    <text evidence="10">The sequence shown here is derived from an EMBL/GenBank/DDBJ whole genome shotgun (WGS) entry which is preliminary data.</text>
</comment>
<evidence type="ECO:0000256" key="6">
    <source>
        <dbReference type="ARBA" id="ARBA00023125"/>
    </source>
</evidence>
<dbReference type="PROSITE" id="PS51192">
    <property type="entry name" value="HELICASE_ATP_BIND_1"/>
    <property type="match status" value="1"/>
</dbReference>
<accession>A0A0G1GMZ5</accession>
<evidence type="ECO:0000313" key="10">
    <source>
        <dbReference type="EMBL" id="KKT36336.1"/>
    </source>
</evidence>
<evidence type="ECO:0000256" key="7">
    <source>
        <dbReference type="ARBA" id="ARBA00023204"/>
    </source>
</evidence>
<reference evidence="10 11" key="1">
    <citation type="journal article" date="2015" name="Nature">
        <title>rRNA introns, odd ribosomes, and small enigmatic genomes across a large radiation of phyla.</title>
        <authorList>
            <person name="Brown C.T."/>
            <person name="Hug L.A."/>
            <person name="Thomas B.C."/>
            <person name="Sharon I."/>
            <person name="Castelle C.J."/>
            <person name="Singh A."/>
            <person name="Wilkins M.J."/>
            <person name="Williams K.H."/>
            <person name="Banfield J.F."/>
        </authorList>
    </citation>
    <scope>NUCLEOTIDE SEQUENCE [LARGE SCALE GENOMIC DNA]</scope>
</reference>
<dbReference type="PANTHER" id="PTHR47964">
    <property type="entry name" value="ATP-DEPENDENT DNA HELICASE HOMOLOG RECG, CHLOROPLASTIC"/>
    <property type="match status" value="1"/>
</dbReference>